<gene>
    <name evidence="2" type="ORF">R0H02_08735</name>
</gene>
<sequence>MKWLKLIWKDNVISGIIVAVITAGTGAWFWEYVKRAMITVGGWASYKVTLPVWAVFIISLILLSLIPVLMLYAKSKVGGDSVEPKFFKYTKDNIFGINVTWRWSRNFGSYECYVSNLNKRCPKCHAILDENDYSYPTISCITDWCGWQPEEKYAGLHSSELQQKIYTEIDRRVHSGEYKLR</sequence>
<reference evidence="2 3" key="1">
    <citation type="submission" date="2023-10" db="EMBL/GenBank/DDBJ databases">
        <title>Phytobacter spp. The emergence of a new genus of hospital-origin enterobacteria encoding carbapenemases in Argentina.</title>
        <authorList>
            <person name="Vay C."/>
            <person name="Almuzara M."/>
            <person name="Traglia G.M."/>
            <person name="Campos J."/>
        </authorList>
    </citation>
    <scope>NUCLEOTIDE SEQUENCE [LARGE SCALE GENOMIC DNA]</scope>
    <source>
        <strain evidence="2 3">CVMA36</strain>
    </source>
</reference>
<accession>A0AB35RL80</accession>
<organism evidence="2 3">
    <name type="scientific">Phytobacter ursingii</name>
    <dbReference type="NCBI Taxonomy" id="1972431"/>
    <lineage>
        <taxon>Bacteria</taxon>
        <taxon>Pseudomonadati</taxon>
        <taxon>Pseudomonadota</taxon>
        <taxon>Gammaproteobacteria</taxon>
        <taxon>Enterobacterales</taxon>
        <taxon>Enterobacteriaceae</taxon>
        <taxon>Phytobacter</taxon>
    </lineage>
</organism>
<evidence type="ECO:0000313" key="2">
    <source>
        <dbReference type="EMBL" id="MDV2862545.1"/>
    </source>
</evidence>
<dbReference type="Proteomes" id="UP001286589">
    <property type="component" value="Unassembled WGS sequence"/>
</dbReference>
<feature type="transmembrane region" description="Helical" evidence="1">
    <location>
        <begin position="12"/>
        <end position="30"/>
    </location>
</feature>
<comment type="caution">
    <text evidence="2">The sequence shown here is derived from an EMBL/GenBank/DDBJ whole genome shotgun (WGS) entry which is preliminary data.</text>
</comment>
<keyword evidence="3" id="KW-1185">Reference proteome</keyword>
<evidence type="ECO:0000256" key="1">
    <source>
        <dbReference type="SAM" id="Phobius"/>
    </source>
</evidence>
<keyword evidence="1" id="KW-1133">Transmembrane helix</keyword>
<dbReference type="AlphaFoldDB" id="A0AB35RL80"/>
<feature type="transmembrane region" description="Helical" evidence="1">
    <location>
        <begin position="50"/>
        <end position="72"/>
    </location>
</feature>
<dbReference type="RefSeq" id="WP_146194802.1">
    <property type="nucleotide sequence ID" value="NZ_JAWJAC010000004.1"/>
</dbReference>
<dbReference type="EMBL" id="JAWJAC010000004">
    <property type="protein sequence ID" value="MDV2862545.1"/>
    <property type="molecule type" value="Genomic_DNA"/>
</dbReference>
<name>A0AB35RL80_9ENTR</name>
<keyword evidence="1" id="KW-0472">Membrane</keyword>
<evidence type="ECO:0000313" key="3">
    <source>
        <dbReference type="Proteomes" id="UP001286589"/>
    </source>
</evidence>
<keyword evidence="1" id="KW-0812">Transmembrane</keyword>
<protein>
    <submittedName>
        <fullName evidence="2">Uncharacterized protein</fullName>
    </submittedName>
</protein>
<proteinExistence type="predicted"/>